<comment type="caution">
    <text evidence="16">The sequence shown here is derived from an EMBL/GenBank/DDBJ whole genome shotgun (WGS) entry which is preliminary data.</text>
</comment>
<dbReference type="InterPro" id="IPR001697">
    <property type="entry name" value="Pyr_Knase"/>
</dbReference>
<comment type="pathway">
    <text evidence="2 13">Carbohydrate degradation; glycolysis; pyruvate from D-glyceraldehyde 3-phosphate: step 5/5.</text>
</comment>
<evidence type="ECO:0000256" key="2">
    <source>
        <dbReference type="ARBA" id="ARBA00004997"/>
    </source>
</evidence>
<protein>
    <recommendedName>
        <fullName evidence="4 13">Pyruvate kinase</fullName>
        <ecNumber evidence="4 13">2.7.1.40</ecNumber>
    </recommendedName>
</protein>
<dbReference type="PANTHER" id="PTHR11817">
    <property type="entry name" value="PYRUVATE KINASE"/>
    <property type="match status" value="1"/>
</dbReference>
<feature type="domain" description="Pyruvate kinase C-terminal" evidence="15">
    <location>
        <begin position="362"/>
        <end position="470"/>
    </location>
</feature>
<gene>
    <name evidence="16" type="ORF">M9Y10_022060</name>
</gene>
<dbReference type="EMBL" id="JAPFFF010000003">
    <property type="protein sequence ID" value="KAK8893635.1"/>
    <property type="molecule type" value="Genomic_DNA"/>
</dbReference>
<evidence type="ECO:0000256" key="12">
    <source>
        <dbReference type="ARBA" id="ARBA00023317"/>
    </source>
</evidence>
<dbReference type="InterPro" id="IPR040442">
    <property type="entry name" value="Pyrv_kinase-like_dom_sf"/>
</dbReference>
<evidence type="ECO:0000256" key="9">
    <source>
        <dbReference type="ARBA" id="ARBA00022840"/>
    </source>
</evidence>
<reference evidence="16 17" key="1">
    <citation type="submission" date="2024-04" db="EMBL/GenBank/DDBJ databases">
        <title>Tritrichomonas musculus Genome.</title>
        <authorList>
            <person name="Alves-Ferreira E."/>
            <person name="Grigg M."/>
            <person name="Lorenzi H."/>
            <person name="Galac M."/>
        </authorList>
    </citation>
    <scope>NUCLEOTIDE SEQUENCE [LARGE SCALE GENOMIC DNA]</scope>
    <source>
        <strain evidence="16 17">EAF2021</strain>
    </source>
</reference>
<evidence type="ECO:0000256" key="1">
    <source>
        <dbReference type="ARBA" id="ARBA00001958"/>
    </source>
</evidence>
<keyword evidence="12" id="KW-0670">Pyruvate</keyword>
<keyword evidence="6" id="KW-0479">Metal-binding</keyword>
<dbReference type="InterPro" id="IPR015793">
    <property type="entry name" value="Pyrv_Knase_brl"/>
</dbReference>
<dbReference type="SUPFAM" id="SSF51621">
    <property type="entry name" value="Phosphoenolpyruvate/pyruvate domain"/>
    <property type="match status" value="1"/>
</dbReference>
<evidence type="ECO:0000259" key="14">
    <source>
        <dbReference type="Pfam" id="PF00224"/>
    </source>
</evidence>
<dbReference type="SUPFAM" id="SSF52935">
    <property type="entry name" value="PK C-terminal domain-like"/>
    <property type="match status" value="1"/>
</dbReference>
<evidence type="ECO:0000259" key="15">
    <source>
        <dbReference type="Pfam" id="PF02887"/>
    </source>
</evidence>
<keyword evidence="11 13" id="KW-0324">Glycolysis</keyword>
<dbReference type="Pfam" id="PF02887">
    <property type="entry name" value="PK_C"/>
    <property type="match status" value="1"/>
</dbReference>
<dbReference type="Gene3D" id="2.40.33.10">
    <property type="entry name" value="PK beta-barrel domain-like"/>
    <property type="match status" value="1"/>
</dbReference>
<dbReference type="InterPro" id="IPR015813">
    <property type="entry name" value="Pyrv/PenolPyrv_kinase-like_dom"/>
</dbReference>
<evidence type="ECO:0000256" key="10">
    <source>
        <dbReference type="ARBA" id="ARBA00022842"/>
    </source>
</evidence>
<dbReference type="Pfam" id="PF00224">
    <property type="entry name" value="PK"/>
    <property type="match status" value="1"/>
</dbReference>
<evidence type="ECO:0000256" key="8">
    <source>
        <dbReference type="ARBA" id="ARBA00022777"/>
    </source>
</evidence>
<sequence length="474" mass="52673">MSFYQERKTKIICTLGPSSETEDVIKQMILAGMNIARFNMSHGSYADHERRMKLVRKCAADLKRPVGILLDTKGPEVRVRSFKNGKAEIKAGQKFTFTTQDCVGDSNRVSITFPDLPRDMKKGHIIMVNDGRLQFEVESVRNTEIICNCIKGGVISNSKSMNFPKIPISLPYMSQIDREDILFGIKQKVDFIAASFVGNKDNVLQIKQLIDVNGASGLIDIIAKVENHEGVQNIDEIFQVSQGVMIARGDMGVEIPFEQLPGIQKYIVTRARSLGKRVIVATEMLESMIDHPRPTRAETSDVSNAVYDGASCVMLSGESAAGKHPVECVKTMSLICQTTEKKLDFLERLMKLEFSISDPVSAISHAAVHASHTLHAKLIIVFTRSGQSARMVSRFRPGTPIIAATFEQRTYSRLSMSWGVTPFLVREYSDADELFELSTYIAHEAKLKIGDTYIVTAATPITEPTNMVKVCVLQ</sequence>
<dbReference type="Gene3D" id="3.40.1380.20">
    <property type="entry name" value="Pyruvate kinase, C-terminal domain"/>
    <property type="match status" value="1"/>
</dbReference>
<dbReference type="InterPro" id="IPR036918">
    <property type="entry name" value="Pyrv_Knase_C_sf"/>
</dbReference>
<keyword evidence="9" id="KW-0067">ATP-binding</keyword>
<organism evidence="16 17">
    <name type="scientific">Tritrichomonas musculus</name>
    <dbReference type="NCBI Taxonomy" id="1915356"/>
    <lineage>
        <taxon>Eukaryota</taxon>
        <taxon>Metamonada</taxon>
        <taxon>Parabasalia</taxon>
        <taxon>Tritrichomonadida</taxon>
        <taxon>Tritrichomonadidae</taxon>
        <taxon>Tritrichomonas</taxon>
    </lineage>
</organism>
<evidence type="ECO:0000256" key="6">
    <source>
        <dbReference type="ARBA" id="ARBA00022723"/>
    </source>
</evidence>
<dbReference type="PRINTS" id="PR01050">
    <property type="entry name" value="PYRUVTKNASE"/>
</dbReference>
<comment type="similarity">
    <text evidence="3 13">Belongs to the pyruvate kinase family.</text>
</comment>
<evidence type="ECO:0000256" key="4">
    <source>
        <dbReference type="ARBA" id="ARBA00012142"/>
    </source>
</evidence>
<evidence type="ECO:0000256" key="13">
    <source>
        <dbReference type="RuleBase" id="RU000504"/>
    </source>
</evidence>
<dbReference type="NCBIfam" id="NF004978">
    <property type="entry name" value="PRK06354.1"/>
    <property type="match status" value="1"/>
</dbReference>
<accession>A0ABR2KR84</accession>
<comment type="catalytic activity">
    <reaction evidence="13">
        <text>pyruvate + ATP = phosphoenolpyruvate + ADP + H(+)</text>
        <dbReference type="Rhea" id="RHEA:18157"/>
        <dbReference type="ChEBI" id="CHEBI:15361"/>
        <dbReference type="ChEBI" id="CHEBI:15378"/>
        <dbReference type="ChEBI" id="CHEBI:30616"/>
        <dbReference type="ChEBI" id="CHEBI:58702"/>
        <dbReference type="ChEBI" id="CHEBI:456216"/>
        <dbReference type="EC" id="2.7.1.40"/>
    </reaction>
</comment>
<feature type="domain" description="Pyruvate kinase barrel" evidence="14">
    <location>
        <begin position="7"/>
        <end position="329"/>
    </location>
</feature>
<evidence type="ECO:0000256" key="5">
    <source>
        <dbReference type="ARBA" id="ARBA00022679"/>
    </source>
</evidence>
<dbReference type="SUPFAM" id="SSF50800">
    <property type="entry name" value="PK beta-barrel domain-like"/>
    <property type="match status" value="1"/>
</dbReference>
<dbReference type="InterPro" id="IPR011037">
    <property type="entry name" value="Pyrv_Knase-like_insert_dom_sf"/>
</dbReference>
<evidence type="ECO:0000313" key="17">
    <source>
        <dbReference type="Proteomes" id="UP001470230"/>
    </source>
</evidence>
<dbReference type="PROSITE" id="PS00110">
    <property type="entry name" value="PYRUVATE_KINASE"/>
    <property type="match status" value="1"/>
</dbReference>
<name>A0ABR2KR84_9EUKA</name>
<keyword evidence="8 13" id="KW-0418">Kinase</keyword>
<proteinExistence type="inferred from homology"/>
<dbReference type="Gene3D" id="3.20.20.60">
    <property type="entry name" value="Phosphoenolpyruvate-binding domains"/>
    <property type="match status" value="1"/>
</dbReference>
<comment type="cofactor">
    <cofactor evidence="1">
        <name>K(+)</name>
        <dbReference type="ChEBI" id="CHEBI:29103"/>
    </cofactor>
</comment>
<evidence type="ECO:0000256" key="11">
    <source>
        <dbReference type="ARBA" id="ARBA00023152"/>
    </source>
</evidence>
<keyword evidence="10 13" id="KW-0460">Magnesium</keyword>
<dbReference type="NCBIfam" id="TIGR01064">
    <property type="entry name" value="pyruv_kin"/>
    <property type="match status" value="1"/>
</dbReference>
<dbReference type="InterPro" id="IPR018209">
    <property type="entry name" value="Pyrv_Knase_AS"/>
</dbReference>
<dbReference type="InterPro" id="IPR015795">
    <property type="entry name" value="Pyrv_Knase_C"/>
</dbReference>
<dbReference type="Proteomes" id="UP001470230">
    <property type="component" value="Unassembled WGS sequence"/>
</dbReference>
<dbReference type="EC" id="2.7.1.40" evidence="4 13"/>
<evidence type="ECO:0000313" key="16">
    <source>
        <dbReference type="EMBL" id="KAK8893635.1"/>
    </source>
</evidence>
<keyword evidence="7" id="KW-0547">Nucleotide-binding</keyword>
<keyword evidence="5 13" id="KW-0808">Transferase</keyword>
<dbReference type="InterPro" id="IPR015806">
    <property type="entry name" value="Pyrv_Knase_insert_dom_sf"/>
</dbReference>
<evidence type="ECO:0000256" key="7">
    <source>
        <dbReference type="ARBA" id="ARBA00022741"/>
    </source>
</evidence>
<dbReference type="NCBIfam" id="NF004491">
    <property type="entry name" value="PRK05826.1"/>
    <property type="match status" value="1"/>
</dbReference>
<keyword evidence="17" id="KW-1185">Reference proteome</keyword>
<evidence type="ECO:0000256" key="3">
    <source>
        <dbReference type="ARBA" id="ARBA00008663"/>
    </source>
</evidence>